<dbReference type="Proteomes" id="UP000578686">
    <property type="component" value="Unassembled WGS sequence"/>
</dbReference>
<dbReference type="SFLD" id="SFLDS00003">
    <property type="entry name" value="Haloacid_Dehalogenase"/>
    <property type="match status" value="1"/>
</dbReference>
<dbReference type="EMBL" id="JAAVJD010000105">
    <property type="protein sequence ID" value="NJQ06752.1"/>
    <property type="molecule type" value="Genomic_DNA"/>
</dbReference>
<keyword evidence="2" id="KW-1185">Reference proteome</keyword>
<dbReference type="SFLD" id="SFLDG01129">
    <property type="entry name" value="C1.5:_HAD__Beta-PGM__Phosphata"/>
    <property type="match status" value="1"/>
</dbReference>
<evidence type="ECO:0000313" key="1">
    <source>
        <dbReference type="EMBL" id="NJQ06752.1"/>
    </source>
</evidence>
<dbReference type="PRINTS" id="PR00413">
    <property type="entry name" value="HADHALOGNASE"/>
</dbReference>
<proteinExistence type="predicted"/>
<dbReference type="RefSeq" id="WP_167971167.1">
    <property type="nucleotide sequence ID" value="NZ_BHZG01000002.1"/>
</dbReference>
<dbReference type="InterPro" id="IPR006439">
    <property type="entry name" value="HAD-SF_hydro_IA"/>
</dbReference>
<reference evidence="1 2" key="1">
    <citation type="submission" date="2020-03" db="EMBL/GenBank/DDBJ databases">
        <title>Draft genome of Streptomyces sp. ventii, isolated from the Axial Seamount in the Pacific Ocean, and resequencing of the two type strains Streptomyces lonarensis strain NCL 716 and Streptomyces bohaiensis strain 11A07.</title>
        <authorList>
            <person name="Loughran R.M."/>
            <person name="Pfannmuller K.M."/>
            <person name="Wasson B.J."/>
            <person name="Deadmond M.C."/>
            <person name="Paddock B.E."/>
            <person name="Koyack M.J."/>
            <person name="Gallegos D.A."/>
            <person name="Mitchell E.A."/>
            <person name="Ushijima B."/>
            <person name="Saw J.H."/>
            <person name="Mcphail K.L."/>
            <person name="Videau P."/>
        </authorList>
    </citation>
    <scope>NUCLEOTIDE SEQUENCE [LARGE SCALE GENOMIC DNA]</scope>
    <source>
        <strain evidence="1 2">NCL716</strain>
    </source>
</reference>
<dbReference type="InterPro" id="IPR036412">
    <property type="entry name" value="HAD-like_sf"/>
</dbReference>
<protein>
    <submittedName>
        <fullName evidence="1">HAD family phosphatase</fullName>
    </submittedName>
</protein>
<dbReference type="Gene3D" id="1.10.150.240">
    <property type="entry name" value="Putative phosphatase, domain 2"/>
    <property type="match status" value="1"/>
</dbReference>
<name>A0A7X6D208_9ACTN</name>
<dbReference type="PANTHER" id="PTHR18901">
    <property type="entry name" value="2-DEOXYGLUCOSE-6-PHOSPHATE PHOSPHATASE 2"/>
    <property type="match status" value="1"/>
</dbReference>
<dbReference type="Gene3D" id="3.40.50.1000">
    <property type="entry name" value="HAD superfamily/HAD-like"/>
    <property type="match status" value="1"/>
</dbReference>
<dbReference type="Pfam" id="PF00702">
    <property type="entry name" value="Hydrolase"/>
    <property type="match status" value="1"/>
</dbReference>
<gene>
    <name evidence="1" type="ORF">HCN56_14440</name>
</gene>
<accession>A0A7X6D208</accession>
<dbReference type="AlphaFoldDB" id="A0A7X6D208"/>
<organism evidence="1 2">
    <name type="scientific">Streptomyces lonarensis</name>
    <dbReference type="NCBI Taxonomy" id="700599"/>
    <lineage>
        <taxon>Bacteria</taxon>
        <taxon>Bacillati</taxon>
        <taxon>Actinomycetota</taxon>
        <taxon>Actinomycetes</taxon>
        <taxon>Kitasatosporales</taxon>
        <taxon>Streptomycetaceae</taxon>
        <taxon>Streptomyces</taxon>
    </lineage>
</organism>
<dbReference type="NCBIfam" id="TIGR01509">
    <property type="entry name" value="HAD-SF-IA-v3"/>
    <property type="match status" value="1"/>
</dbReference>
<evidence type="ECO:0000313" key="2">
    <source>
        <dbReference type="Proteomes" id="UP000578686"/>
    </source>
</evidence>
<dbReference type="InterPro" id="IPR023198">
    <property type="entry name" value="PGP-like_dom2"/>
</dbReference>
<sequence length="241" mass="24721">MTTFLPTTHGSGGGTPAPRAVLLDMDGTLVDTEGLWWDAEVAVFAGLGHTLADHHRAVVSGGPMGRVGRHLIEATGAAITLEELGPLINAAFLTRLGDGFNLMPGARRLLDELTGQGVPTALVSASDRAVVDVVSTVLGQGSFTLTVAGNDLRRNKPHPDPYLAAAAGLGVAPEECVAVEDTLTGVAAAEAAGCQVVVVPSVVPIPPAHRRSVVASLTEVDLRYLRGLWPAARAGEPAGPL</sequence>
<dbReference type="SUPFAM" id="SSF56784">
    <property type="entry name" value="HAD-like"/>
    <property type="match status" value="1"/>
</dbReference>
<dbReference type="CDD" id="cd07505">
    <property type="entry name" value="HAD_BPGM-like"/>
    <property type="match status" value="1"/>
</dbReference>
<comment type="caution">
    <text evidence="1">The sequence shown here is derived from an EMBL/GenBank/DDBJ whole genome shotgun (WGS) entry which is preliminary data.</text>
</comment>
<dbReference type="PANTHER" id="PTHR18901:SF38">
    <property type="entry name" value="PSEUDOURIDINE-5'-PHOSPHATASE"/>
    <property type="match status" value="1"/>
</dbReference>
<dbReference type="InterPro" id="IPR023214">
    <property type="entry name" value="HAD_sf"/>
</dbReference>